<accession>A0A0J7I0Q6</accession>
<dbReference type="AlphaFoldDB" id="A0A0J7I0Q6"/>
<name>A0A0J7I0Q6_9FLAO</name>
<protein>
    <submittedName>
        <fullName evidence="1">Uncharacterized protein</fullName>
    </submittedName>
</protein>
<comment type="caution">
    <text evidence="1">The sequence shown here is derived from an EMBL/GenBank/DDBJ whole genome shotgun (WGS) entry which is preliminary data.</text>
</comment>
<dbReference type="Proteomes" id="UP000036261">
    <property type="component" value="Unassembled WGS sequence"/>
</dbReference>
<keyword evidence="2" id="KW-1185">Reference proteome</keyword>
<evidence type="ECO:0000313" key="1">
    <source>
        <dbReference type="EMBL" id="KMQ59544.1"/>
    </source>
</evidence>
<evidence type="ECO:0000313" key="2">
    <source>
        <dbReference type="Proteomes" id="UP000036261"/>
    </source>
</evidence>
<dbReference type="STRING" id="558151.ACM46_20930"/>
<dbReference type="PATRIC" id="fig|558151.6.peg.4395"/>
<proteinExistence type="predicted"/>
<dbReference type="EMBL" id="LFND01000007">
    <property type="protein sequence ID" value="KMQ59544.1"/>
    <property type="molecule type" value="Genomic_DNA"/>
</dbReference>
<gene>
    <name evidence="1" type="ORF">ACM46_20930</name>
</gene>
<dbReference type="OrthoDB" id="1359970at2"/>
<organism evidence="1 2">
    <name type="scientific">Chryseobacterium angstadtii</name>
    <dbReference type="NCBI Taxonomy" id="558151"/>
    <lineage>
        <taxon>Bacteria</taxon>
        <taxon>Pseudomonadati</taxon>
        <taxon>Bacteroidota</taxon>
        <taxon>Flavobacteriia</taxon>
        <taxon>Flavobacteriales</taxon>
        <taxon>Weeksellaceae</taxon>
        <taxon>Chryseobacterium group</taxon>
        <taxon>Chryseobacterium</taxon>
    </lineage>
</organism>
<dbReference type="RefSeq" id="WP_048508604.1">
    <property type="nucleotide sequence ID" value="NZ_LFND01000007.1"/>
</dbReference>
<reference evidence="1 2" key="1">
    <citation type="journal article" date="2013" name="Int. J. Syst. Evol. Microbiol.">
        <title>Chryseobacterium angstadtii sp. nov., isolated from a newt tank.</title>
        <authorList>
            <person name="Kirk K.E."/>
            <person name="Hoffman J.A."/>
            <person name="Smith K.A."/>
            <person name="Strahan B.L."/>
            <person name="Failor K.C."/>
            <person name="Krebs J.E."/>
            <person name="Gale A.N."/>
            <person name="Do T.D."/>
            <person name="Sontag T.C."/>
            <person name="Batties A.M."/>
            <person name="Mistiszyn K."/>
            <person name="Newman J.D."/>
        </authorList>
    </citation>
    <scope>NUCLEOTIDE SEQUENCE [LARGE SCALE GENOMIC DNA]</scope>
    <source>
        <strain evidence="1 2">KM</strain>
    </source>
</reference>
<sequence length="157" mass="18362">MNVYISLTIDSQGKHKSNLVANISSKMKEFFDSKNYGNDLLNYGIGLNCVNPPKGFEKFSKRQSPKYIFDKTTINKYTGQNHRMYKLFLDDITLTQDEYEKFLSLSDKDSLDIVRNKITDLLENLDKLPKKVKDFDKDRFKLDMKFFLEQFVSNSLG</sequence>